<evidence type="ECO:0000313" key="1">
    <source>
        <dbReference type="EMBL" id="PIO22821.1"/>
    </source>
</evidence>
<dbReference type="Proteomes" id="UP000228934">
    <property type="component" value="Unassembled WGS sequence"/>
</dbReference>
<organism evidence="1 2">
    <name type="scientific">Aquarana catesbeiana</name>
    <name type="common">American bullfrog</name>
    <name type="synonym">Rana catesbeiana</name>
    <dbReference type="NCBI Taxonomy" id="8400"/>
    <lineage>
        <taxon>Eukaryota</taxon>
        <taxon>Metazoa</taxon>
        <taxon>Chordata</taxon>
        <taxon>Craniata</taxon>
        <taxon>Vertebrata</taxon>
        <taxon>Euteleostomi</taxon>
        <taxon>Amphibia</taxon>
        <taxon>Batrachia</taxon>
        <taxon>Anura</taxon>
        <taxon>Neobatrachia</taxon>
        <taxon>Ranoidea</taxon>
        <taxon>Ranidae</taxon>
        <taxon>Aquarana</taxon>
    </lineage>
</organism>
<proteinExistence type="predicted"/>
<gene>
    <name evidence="1" type="ORF">AB205_0112960</name>
</gene>
<accession>A0A2G9R6C2</accession>
<dbReference type="AlphaFoldDB" id="A0A2G9R6C2"/>
<protein>
    <submittedName>
        <fullName evidence="1">Uncharacterized protein</fullName>
    </submittedName>
</protein>
<name>A0A2G9R6C2_AQUCT</name>
<reference evidence="2" key="1">
    <citation type="journal article" date="2017" name="Nat. Commun.">
        <title>The North American bullfrog draft genome provides insight into hormonal regulation of long noncoding RNA.</title>
        <authorList>
            <person name="Hammond S.A."/>
            <person name="Warren R.L."/>
            <person name="Vandervalk B.P."/>
            <person name="Kucuk E."/>
            <person name="Khan H."/>
            <person name="Gibb E.A."/>
            <person name="Pandoh P."/>
            <person name="Kirk H."/>
            <person name="Zhao Y."/>
            <person name="Jones M."/>
            <person name="Mungall A.J."/>
            <person name="Coope R."/>
            <person name="Pleasance S."/>
            <person name="Moore R.A."/>
            <person name="Holt R.A."/>
            <person name="Round J.M."/>
            <person name="Ohora S."/>
            <person name="Walle B.V."/>
            <person name="Veldhoen N."/>
            <person name="Helbing C.C."/>
            <person name="Birol I."/>
        </authorList>
    </citation>
    <scope>NUCLEOTIDE SEQUENCE [LARGE SCALE GENOMIC DNA]</scope>
</reference>
<sequence>MMDMMTQLRDLGDTPIGHLNGLAGSIPQLGECLLKKMVIIAQEKRMRWHCNNSPLTIIMHPSQLL</sequence>
<evidence type="ECO:0000313" key="2">
    <source>
        <dbReference type="Proteomes" id="UP000228934"/>
    </source>
</evidence>
<keyword evidence="2" id="KW-1185">Reference proteome</keyword>
<dbReference type="EMBL" id="KV974661">
    <property type="protein sequence ID" value="PIO22821.1"/>
    <property type="molecule type" value="Genomic_DNA"/>
</dbReference>